<feature type="compositionally biased region" description="Basic and acidic residues" evidence="2">
    <location>
        <begin position="2101"/>
        <end position="2123"/>
    </location>
</feature>
<feature type="region of interest" description="Disordered" evidence="2">
    <location>
        <begin position="1347"/>
        <end position="1384"/>
    </location>
</feature>
<feature type="compositionally biased region" description="Basic and acidic residues" evidence="2">
    <location>
        <begin position="2073"/>
        <end position="2084"/>
    </location>
</feature>
<feature type="region of interest" description="Disordered" evidence="2">
    <location>
        <begin position="852"/>
        <end position="906"/>
    </location>
</feature>
<feature type="region of interest" description="Disordered" evidence="2">
    <location>
        <begin position="344"/>
        <end position="396"/>
    </location>
</feature>
<feature type="compositionally biased region" description="Basic residues" evidence="2">
    <location>
        <begin position="2141"/>
        <end position="2153"/>
    </location>
</feature>
<feature type="region of interest" description="Disordered" evidence="2">
    <location>
        <begin position="2057"/>
        <end position="2175"/>
    </location>
</feature>
<dbReference type="PROSITE" id="PS50003">
    <property type="entry name" value="PH_DOMAIN"/>
    <property type="match status" value="1"/>
</dbReference>
<feature type="coiled-coil region" evidence="1">
    <location>
        <begin position="1883"/>
        <end position="1935"/>
    </location>
</feature>
<organism evidence="4">
    <name type="scientific">Ornithodoros turicata</name>
    <dbReference type="NCBI Taxonomy" id="34597"/>
    <lineage>
        <taxon>Eukaryota</taxon>
        <taxon>Metazoa</taxon>
        <taxon>Ecdysozoa</taxon>
        <taxon>Arthropoda</taxon>
        <taxon>Chelicerata</taxon>
        <taxon>Arachnida</taxon>
        <taxon>Acari</taxon>
        <taxon>Parasitiformes</taxon>
        <taxon>Ixodida</taxon>
        <taxon>Ixodoidea</taxon>
        <taxon>Argasidae</taxon>
        <taxon>Ornithodorinae</taxon>
        <taxon>Ornithodoros</taxon>
    </lineage>
</organism>
<feature type="compositionally biased region" description="Basic and acidic residues" evidence="2">
    <location>
        <begin position="879"/>
        <end position="890"/>
    </location>
</feature>
<feature type="compositionally biased region" description="Low complexity" evidence="2">
    <location>
        <begin position="2125"/>
        <end position="2140"/>
    </location>
</feature>
<feature type="region of interest" description="Disordered" evidence="2">
    <location>
        <begin position="1940"/>
        <end position="1971"/>
    </location>
</feature>
<feature type="compositionally biased region" description="Basic and acidic residues" evidence="2">
    <location>
        <begin position="292"/>
        <end position="308"/>
    </location>
</feature>
<evidence type="ECO:0000256" key="1">
    <source>
        <dbReference type="SAM" id="Coils"/>
    </source>
</evidence>
<feature type="compositionally biased region" description="Basic and acidic residues" evidence="2">
    <location>
        <begin position="344"/>
        <end position="354"/>
    </location>
</feature>
<feature type="region of interest" description="Disordered" evidence="2">
    <location>
        <begin position="477"/>
        <end position="516"/>
    </location>
</feature>
<feature type="compositionally biased region" description="Polar residues" evidence="2">
    <location>
        <begin position="893"/>
        <end position="906"/>
    </location>
</feature>
<evidence type="ECO:0000256" key="2">
    <source>
        <dbReference type="SAM" id="MobiDB-lite"/>
    </source>
</evidence>
<name>A0A2R5L4Y3_9ACAR</name>
<feature type="region of interest" description="Disordered" evidence="2">
    <location>
        <begin position="696"/>
        <end position="764"/>
    </location>
</feature>
<feature type="compositionally biased region" description="Acidic residues" evidence="2">
    <location>
        <begin position="973"/>
        <end position="982"/>
    </location>
</feature>
<reference evidence="4" key="1">
    <citation type="submission" date="2018-03" db="EMBL/GenBank/DDBJ databases">
        <title>The relapsing fever spirochete Borrelia turicatae persists in the highly oxidative environment of its soft-bodied tick vector.</title>
        <authorList>
            <person name="Bourret T.J."/>
            <person name="Boyle W.K."/>
            <person name="Valenzuela J.G."/>
            <person name="Oliveira F."/>
            <person name="Lopez J.E."/>
        </authorList>
    </citation>
    <scope>NUCLEOTIDE SEQUENCE</scope>
    <source>
        <strain evidence="4">Kansas strain/isolate</strain>
        <tissue evidence="4">Salivary glands</tissue>
    </source>
</reference>
<feature type="region of interest" description="Disordered" evidence="2">
    <location>
        <begin position="429"/>
        <end position="453"/>
    </location>
</feature>
<feature type="compositionally biased region" description="Polar residues" evidence="2">
    <location>
        <begin position="1472"/>
        <end position="1483"/>
    </location>
</feature>
<feature type="region of interest" description="Disordered" evidence="2">
    <location>
        <begin position="655"/>
        <end position="684"/>
    </location>
</feature>
<feature type="compositionally biased region" description="Basic and acidic residues" evidence="2">
    <location>
        <begin position="1005"/>
        <end position="1018"/>
    </location>
</feature>
<dbReference type="InterPro" id="IPR011993">
    <property type="entry name" value="PH-like_dom_sf"/>
</dbReference>
<feature type="compositionally biased region" description="Low complexity" evidence="2">
    <location>
        <begin position="376"/>
        <end position="389"/>
    </location>
</feature>
<feature type="region of interest" description="Disordered" evidence="2">
    <location>
        <begin position="208"/>
        <end position="332"/>
    </location>
</feature>
<dbReference type="InterPro" id="IPR040392">
    <property type="entry name" value="PKHA4-7_PH"/>
</dbReference>
<dbReference type="PANTHER" id="PTHR12752">
    <property type="entry name" value="PHOSPHOINOSITOL 3-PHOSPHATE-BINDING PROTEIN"/>
    <property type="match status" value="1"/>
</dbReference>
<protein>
    <submittedName>
        <fullName evidence="4">Putative epithelial cell-cell adhesion</fullName>
    </submittedName>
</protein>
<keyword evidence="1" id="KW-0175">Coiled coil</keyword>
<sequence>MELRKSLRRKGAANIRSPAVRRNSSAEVIMKGWLYKLEGSTIKQWKKRWFILSEYCLFYYKGPDEEKCLGSILLPSYKIRPCTGEDKVSHKHAFVAEHQNTKSYYFAAENSTSMCQWMNAMCLASLMQREPQQGVEQCPQPQHENFPPSYEGIHPFRPHPAQYHHHHPPQPHPSAHYQPNEPPYDANDYNAAENDFLLSGEQYPCSYTQSPIYDSRPNKGPVYANAPPKPRRHGTASPTSDPYGFEPPMGAEARIPHSPAHPYGASDLPVGAADPRCHYGDPLGKGPLFRPRSADFLERSDNGRESRMRRVSQGKPRPKSSMAHYDWQDEDEDDEDVWAGYVEGREEGQRRASSDSRPTPADGGGRVAGARTALAQSSLGSSLGSVQSKKTPHKEESMKRLLEWKQRMLQSPLRKKHQGQGAIPPDMYSSMAKRPVSSLGLGSSHPPERPPLPREYQMKLLKDAETQESRVAVLQQQNLNTPLPDRQDLRAPPGPDLIQHAKISPTKPSATESPDYVNLRNLHYPPSNSRTGHDFQETVFANHTPSFQQPDRPYCISPHQPPASTVQYVPRNSRQYEDHATDNSAQRATYQNVMRPRSAPYYKDSDGFPDVPPIQSSTPTEAAQVRTRCFSPGVEGNSERWQQKADPIYASQRQAGTQCYPGPVPLVNKGKPKQTESKSQYSRYMQEADVAYSTKAPTGDAAGQQGLSSDNLHAQRVKVTRQSLSRTESDRSCSDSKPAYLADEGTSPVINSPSLRKDVDSPSETSSDVFAIQKEDYYRASQLFYSKQPLSKGLLTTVSDTSAESYQVETFDSRYRRNCNTPKSPEWELDKDIGLPVPDNLDLSFQSTSNNSVFEAPCETPGDQSPEFFQGTLRPSRTYVRDRQSSKEDTLNGGASNGTRVNMATSKQKPLTEVCFEEMRSTIQKKKEAPPPNIVQDRIKCFEPKEGSNMAESPKEAVEGKKCPGDSDNPTPEPEESEDSDSSCDVATLKSMHESQSHSTSVLSDLRKTADTKKDDVSHIPSLDVVPTAPKVPTSTSSNALHVPKSSEAHYVPMGGWLAKDADYVTMSIDSSADSKASEPVYNEPMVPVPSFVHDAFSKLSSATRQKSKDISGSSSDCSTENIYERVRQGSLAETSPKTALALSADRESSAKVEEVPVYEEPYALVNASAGNGVLGTADARFGIFGKENHTTKLPTKKPFPDLLHHEEVKDSGASDADDEASRADFDTAPSSLPSYQKEVLSEHLLSSGEALSQPLGLISQQSYSPVYATQTTKYTLHRERLQKQETVLGMTGGKEVNTVPSRLTDCAVPTQSSVSPAKASKMGVNLHSKKPEMPTSIGLLRTMECDTSSTDPGSLLCGPKGASKVPEGSARPRGTPETLSQVSSPLLSTAPDVLPSEVRTVVSECNSKKSPNCAPYYYSDIFGEKLGQGANVRQPGQHMRITPNMLNNIREMRMNSPTPKGDVGRRVNDISISAPNGLNTSHIRTRSEPEPMTAEFENTIRGLLNPSDTRKFSDAEKNKYIAGHTLEKTSHMAHSVLSGMRKQRCEDRKFDDTSQPSNMLPRRLSRSLEDVIDVQGSTPRSKTPLVGASDAYDEPYYENVGFASASKPQAPRCSAGPQASAAKHSVYDGEDLCGEIAVGSIVKNLFGNSVDFLGVPPTSSSVTNLYGGLGHLQQRSDVTAISSGLAAVDLGQSDRDANAGLHATSGIQKALNSFTKEQDHGIHNYSNDSLHSYSSECQLDAHNVFETEMSSSSPSTGLSHSFSAGDLLGKSHEELVLLLIQLRRNHNNLTTSKVRCEMELRTLKENIVHSDSKHSATDVQRLVSVQRKLNELNKNLQLTQPLINLVENMVKLGSLYNIASSANLAEVQDSGYANNGGNSIGRETAEIQRATIEKEIETIRNMLAGGITPGGPSKEDLEVELRRLQTLVDELLHRKRGLNFPPIADDTGKPSKPTQVNLSSTAASGRKKHERTYYETDLDSGITNDVATDVLTCHAAEASYVMDAASIIASPEPVCAAEELLYLTQDINEADDRTKKFYGILPRDRAQEIKTVRIVKRESERRQRGRDHRRKGPFEEGLVHGRQEALFYQDQAEQDPSSDDSTKQEAVFKDKQAVTESHKKSEQSVTPSSSADSLSSGGRSPRRNRRNKRRHYTISGSLQFLDQHSPPKLPASLRSRDDMDMERCLRTVNTPDIVRSTIKKSDVYDEQTIDRQIGLPQKILIPERYIEVESENITAVERLRRSLKAANIRKMLTESVAYQDIGARDSVEGVRSKVGEEKRRRAHLLALNHSIAKEVMERSKMVAAHITPVENAQ</sequence>
<feature type="region of interest" description="Disordered" evidence="2">
    <location>
        <begin position="1310"/>
        <end position="1333"/>
    </location>
</feature>
<feature type="domain" description="PH" evidence="3">
    <location>
        <begin position="27"/>
        <end position="126"/>
    </location>
</feature>
<evidence type="ECO:0000313" key="4">
    <source>
        <dbReference type="EMBL" id="MBY04556.1"/>
    </source>
</evidence>
<feature type="region of interest" description="Disordered" evidence="2">
    <location>
        <begin position="1472"/>
        <end position="1492"/>
    </location>
</feature>
<dbReference type="Pfam" id="PF00169">
    <property type="entry name" value="PH"/>
    <property type="match status" value="1"/>
</dbReference>
<feature type="compositionally biased region" description="Polar residues" evidence="2">
    <location>
        <begin position="133"/>
        <end position="143"/>
    </location>
</feature>
<proteinExistence type="predicted"/>
<evidence type="ECO:0000259" key="3">
    <source>
        <dbReference type="PROSITE" id="PS50003"/>
    </source>
</evidence>
<dbReference type="CDD" id="cd13248">
    <property type="entry name" value="PH_PEPP1_2_3"/>
    <property type="match status" value="1"/>
</dbReference>
<feature type="compositionally biased region" description="Basic residues" evidence="2">
    <location>
        <begin position="309"/>
        <end position="318"/>
    </location>
</feature>
<dbReference type="InterPro" id="IPR001849">
    <property type="entry name" value="PH_domain"/>
</dbReference>
<accession>A0A2R5L4Y3</accession>
<feature type="region of interest" description="Disordered" evidence="2">
    <location>
        <begin position="133"/>
        <end position="189"/>
    </location>
</feature>
<dbReference type="EMBL" id="GGLE01000430">
    <property type="protein sequence ID" value="MBY04556.1"/>
    <property type="molecule type" value="Transcribed_RNA"/>
</dbReference>
<feature type="compositionally biased region" description="Polar residues" evidence="2">
    <location>
        <begin position="1953"/>
        <end position="1964"/>
    </location>
</feature>
<dbReference type="SMART" id="SM00233">
    <property type="entry name" value="PH"/>
    <property type="match status" value="1"/>
</dbReference>
<feature type="compositionally biased region" description="Basic and acidic residues" evidence="2">
    <location>
        <begin position="953"/>
        <end position="965"/>
    </location>
</feature>
<feature type="region of interest" description="Disordered" evidence="2">
    <location>
        <begin position="1210"/>
        <end position="1232"/>
    </location>
</feature>
<dbReference type="PANTHER" id="PTHR12752:SF9">
    <property type="entry name" value="KRAMER, ISOFORM I"/>
    <property type="match status" value="1"/>
</dbReference>
<dbReference type="Gene3D" id="2.30.29.30">
    <property type="entry name" value="Pleckstrin-homology domain (PH domain)/Phosphotyrosine-binding domain (PTB)"/>
    <property type="match status" value="1"/>
</dbReference>
<dbReference type="SUPFAM" id="SSF50729">
    <property type="entry name" value="PH domain-like"/>
    <property type="match status" value="1"/>
</dbReference>
<feature type="region of interest" description="Disordered" evidence="2">
    <location>
        <begin position="943"/>
        <end position="1041"/>
    </location>
</feature>